<dbReference type="EMBL" id="AWWV01007066">
    <property type="protein sequence ID" value="OMO98578.1"/>
    <property type="molecule type" value="Genomic_DNA"/>
</dbReference>
<name>A0A1R3JUT3_COCAP</name>
<comment type="subcellular location">
    <subcellularLocation>
        <location evidence="1">Membrane</location>
    </subcellularLocation>
</comment>
<dbReference type="STRING" id="210143.A0A1R3JUT3"/>
<dbReference type="Pfam" id="PF04526">
    <property type="entry name" value="DUF568"/>
    <property type="match status" value="1"/>
</dbReference>
<keyword evidence="2" id="KW-0813">Transport</keyword>
<evidence type="ECO:0000313" key="9">
    <source>
        <dbReference type="Proteomes" id="UP000188268"/>
    </source>
</evidence>
<evidence type="ECO:0000259" key="7">
    <source>
        <dbReference type="PROSITE" id="PS50836"/>
    </source>
</evidence>
<protein>
    <recommendedName>
        <fullName evidence="7">DOMON domain-containing protein</fullName>
    </recommendedName>
</protein>
<dbReference type="AlphaFoldDB" id="A0A1R3JUT3"/>
<sequence length="147" mass="15880">MAETSRLILLICILTSLVFISPAQTCLDYPFPGGEVFHSCTHLPVLDASLHWTSFPSNSTVQIAYRAAQTPTGWIAWAINPMGTGMVGSQALVAFCHSNGSMIAYTTPIPSYNPSMEPEEISIPVSDISTVYVNNEMIIFAVLGPLD</sequence>
<comment type="caution">
    <text evidence="8">The sequence shown here is derived from an EMBL/GenBank/DDBJ whole genome shotgun (WGS) entry which is preliminary data.</text>
</comment>
<reference evidence="8 9" key="1">
    <citation type="submission" date="2013-09" db="EMBL/GenBank/DDBJ databases">
        <title>Corchorus capsularis genome sequencing.</title>
        <authorList>
            <person name="Alam M."/>
            <person name="Haque M.S."/>
            <person name="Islam M.S."/>
            <person name="Emdad E.M."/>
            <person name="Islam M.M."/>
            <person name="Ahmed B."/>
            <person name="Halim A."/>
            <person name="Hossen Q.M.M."/>
            <person name="Hossain M.Z."/>
            <person name="Ahmed R."/>
            <person name="Khan M.M."/>
            <person name="Islam R."/>
            <person name="Rashid M.M."/>
            <person name="Khan S.A."/>
            <person name="Rahman M.S."/>
            <person name="Alam M."/>
        </authorList>
    </citation>
    <scope>NUCLEOTIDE SEQUENCE [LARGE SCALE GENOMIC DNA]</scope>
    <source>
        <strain evidence="9">cv. CVL-1</strain>
        <tissue evidence="8">Whole seedling</tissue>
    </source>
</reference>
<dbReference type="InterPro" id="IPR005018">
    <property type="entry name" value="DOMON_domain"/>
</dbReference>
<evidence type="ECO:0000256" key="2">
    <source>
        <dbReference type="ARBA" id="ARBA00022448"/>
    </source>
</evidence>
<feature type="chain" id="PRO_5013181563" description="DOMON domain-containing protein" evidence="6">
    <location>
        <begin position="26"/>
        <end position="147"/>
    </location>
</feature>
<accession>A0A1R3JUT3</accession>
<evidence type="ECO:0000256" key="5">
    <source>
        <dbReference type="ARBA" id="ARBA00023136"/>
    </source>
</evidence>
<evidence type="ECO:0000256" key="3">
    <source>
        <dbReference type="ARBA" id="ARBA00022729"/>
    </source>
</evidence>
<keyword evidence="9" id="KW-1185">Reference proteome</keyword>
<keyword evidence="4" id="KW-0249">Electron transport</keyword>
<dbReference type="OrthoDB" id="19261at2759"/>
<evidence type="ECO:0000256" key="1">
    <source>
        <dbReference type="ARBA" id="ARBA00004370"/>
    </source>
</evidence>
<keyword evidence="5" id="KW-0472">Membrane</keyword>
<proteinExistence type="predicted"/>
<dbReference type="Proteomes" id="UP000188268">
    <property type="component" value="Unassembled WGS sequence"/>
</dbReference>
<dbReference type="OMA" id="LHWNYIP"/>
<organism evidence="8 9">
    <name type="scientific">Corchorus capsularis</name>
    <name type="common">Jute</name>
    <dbReference type="NCBI Taxonomy" id="210143"/>
    <lineage>
        <taxon>Eukaryota</taxon>
        <taxon>Viridiplantae</taxon>
        <taxon>Streptophyta</taxon>
        <taxon>Embryophyta</taxon>
        <taxon>Tracheophyta</taxon>
        <taxon>Spermatophyta</taxon>
        <taxon>Magnoliopsida</taxon>
        <taxon>eudicotyledons</taxon>
        <taxon>Gunneridae</taxon>
        <taxon>Pentapetalae</taxon>
        <taxon>rosids</taxon>
        <taxon>malvids</taxon>
        <taxon>Malvales</taxon>
        <taxon>Malvaceae</taxon>
        <taxon>Grewioideae</taxon>
        <taxon>Apeibeae</taxon>
        <taxon>Corchorus</taxon>
    </lineage>
</organism>
<evidence type="ECO:0000313" key="8">
    <source>
        <dbReference type="EMBL" id="OMO98578.1"/>
    </source>
</evidence>
<dbReference type="PROSITE" id="PS50836">
    <property type="entry name" value="DOMON"/>
    <property type="match status" value="1"/>
</dbReference>
<evidence type="ECO:0000256" key="6">
    <source>
        <dbReference type="SAM" id="SignalP"/>
    </source>
</evidence>
<dbReference type="PANTHER" id="PTHR23130">
    <property type="entry name" value="CYTOCHROME B561 AND DOMON DOMAIN-CONTAINING PROTEIN"/>
    <property type="match status" value="1"/>
</dbReference>
<gene>
    <name evidence="8" type="ORF">CCACVL1_04184</name>
</gene>
<feature type="signal peptide" evidence="6">
    <location>
        <begin position="1"/>
        <end position="25"/>
    </location>
</feature>
<evidence type="ECO:0000256" key="4">
    <source>
        <dbReference type="ARBA" id="ARBA00022982"/>
    </source>
</evidence>
<dbReference type="GO" id="GO:0016020">
    <property type="term" value="C:membrane"/>
    <property type="evidence" value="ECO:0007669"/>
    <property type="project" value="UniProtKB-SubCell"/>
</dbReference>
<feature type="domain" description="DOMON" evidence="7">
    <location>
        <begin position="46"/>
        <end position="147"/>
    </location>
</feature>
<dbReference type="PANTHER" id="PTHR23130:SF159">
    <property type="entry name" value="OS08G0335600 PROTEIN"/>
    <property type="match status" value="1"/>
</dbReference>
<dbReference type="InterPro" id="IPR045265">
    <property type="entry name" value="AIR12_DOMON"/>
</dbReference>
<keyword evidence="3 6" id="KW-0732">Signal</keyword>
<dbReference type="Gramene" id="OMO98578">
    <property type="protein sequence ID" value="OMO98578"/>
    <property type="gene ID" value="CCACVL1_04184"/>
</dbReference>